<gene>
    <name evidence="2" type="ORF">S03H2_71151</name>
</gene>
<protein>
    <submittedName>
        <fullName evidence="2">Uncharacterized protein</fullName>
    </submittedName>
</protein>
<feature type="non-terminal residue" evidence="2">
    <location>
        <position position="1"/>
    </location>
</feature>
<evidence type="ECO:0000256" key="1">
    <source>
        <dbReference type="SAM" id="MobiDB-lite"/>
    </source>
</evidence>
<feature type="region of interest" description="Disordered" evidence="1">
    <location>
        <begin position="75"/>
        <end position="102"/>
    </location>
</feature>
<name>X1JYR6_9ZZZZ</name>
<feature type="non-terminal residue" evidence="2">
    <location>
        <position position="102"/>
    </location>
</feature>
<evidence type="ECO:0000313" key="2">
    <source>
        <dbReference type="EMBL" id="GAH99856.1"/>
    </source>
</evidence>
<feature type="compositionally biased region" description="Polar residues" evidence="1">
    <location>
        <begin position="83"/>
        <end position="92"/>
    </location>
</feature>
<comment type="caution">
    <text evidence="2">The sequence shown here is derived from an EMBL/GenBank/DDBJ whole genome shotgun (WGS) entry which is preliminary data.</text>
</comment>
<proteinExistence type="predicted"/>
<reference evidence="2" key="1">
    <citation type="journal article" date="2014" name="Front. Microbiol.">
        <title>High frequency of phylogenetically diverse reductive dehalogenase-homologous genes in deep subseafloor sedimentary metagenomes.</title>
        <authorList>
            <person name="Kawai M."/>
            <person name="Futagami T."/>
            <person name="Toyoda A."/>
            <person name="Takaki Y."/>
            <person name="Nishi S."/>
            <person name="Hori S."/>
            <person name="Arai W."/>
            <person name="Tsubouchi T."/>
            <person name="Morono Y."/>
            <person name="Uchiyama I."/>
            <person name="Ito T."/>
            <person name="Fujiyama A."/>
            <person name="Inagaki F."/>
            <person name="Takami H."/>
        </authorList>
    </citation>
    <scope>NUCLEOTIDE SEQUENCE</scope>
    <source>
        <strain evidence="2">Expedition CK06-06</strain>
    </source>
</reference>
<organism evidence="2">
    <name type="scientific">marine sediment metagenome</name>
    <dbReference type="NCBI Taxonomy" id="412755"/>
    <lineage>
        <taxon>unclassified sequences</taxon>
        <taxon>metagenomes</taxon>
        <taxon>ecological metagenomes</taxon>
    </lineage>
</organism>
<dbReference type="AlphaFoldDB" id="X1JYR6"/>
<dbReference type="EMBL" id="BARU01047507">
    <property type="protein sequence ID" value="GAH99856.1"/>
    <property type="molecule type" value="Genomic_DNA"/>
</dbReference>
<sequence length="102" mass="11860">FDPKTFRRVHGGKIYGSKEVPKTIDILWAKLKGKSKPSDMPIPVELIFPVKNWTISKAKKWLKDNNIKYQKFEPAKKKEKQSMSENTATMNPPKSLRIEFRA</sequence>
<accession>X1JYR6</accession>